<dbReference type="InterPro" id="IPR015422">
    <property type="entry name" value="PyrdxlP-dep_Trfase_small"/>
</dbReference>
<organism evidence="10 11">
    <name type="scientific">[Actinomadura] parvosata subsp. kistnae</name>
    <dbReference type="NCBI Taxonomy" id="1909395"/>
    <lineage>
        <taxon>Bacteria</taxon>
        <taxon>Bacillati</taxon>
        <taxon>Actinomycetota</taxon>
        <taxon>Actinomycetes</taxon>
        <taxon>Streptosporangiales</taxon>
        <taxon>Streptosporangiaceae</taxon>
        <taxon>Nonomuraea</taxon>
    </lineage>
</organism>
<accession>A0A1V0A506</accession>
<keyword evidence="11" id="KW-1185">Reference proteome</keyword>
<dbReference type="Proteomes" id="UP000190797">
    <property type="component" value="Chromosome"/>
</dbReference>
<evidence type="ECO:0000256" key="6">
    <source>
        <dbReference type="ARBA" id="ARBA00079151"/>
    </source>
</evidence>
<dbReference type="FunFam" id="3.90.1150.10:FF:000031">
    <property type="entry name" value="Serine--glyoxylate aminotransferase"/>
    <property type="match status" value="1"/>
</dbReference>
<dbReference type="InterPro" id="IPR015424">
    <property type="entry name" value="PyrdxlP-dep_Trfase"/>
</dbReference>
<dbReference type="Gene3D" id="3.90.1150.10">
    <property type="entry name" value="Aspartate Aminotransferase, domain 1"/>
    <property type="match status" value="1"/>
</dbReference>
<keyword evidence="10" id="KW-0808">Transferase</keyword>
<comment type="similarity">
    <text evidence="2">Belongs to the class-V pyridoxal-phosphate-dependent aminotransferase family.</text>
</comment>
<dbReference type="STRING" id="1909395.BKM31_31100"/>
<evidence type="ECO:0000313" key="11">
    <source>
        <dbReference type="Proteomes" id="UP000190797"/>
    </source>
</evidence>
<comment type="cofactor">
    <cofactor evidence="1 8">
        <name>pyridoxal 5'-phosphate</name>
        <dbReference type="ChEBI" id="CHEBI:597326"/>
    </cofactor>
</comment>
<feature type="modified residue" description="N6-(pyridoxal phosphate)lysine" evidence="8">
    <location>
        <position position="194"/>
    </location>
</feature>
<evidence type="ECO:0000259" key="9">
    <source>
        <dbReference type="Pfam" id="PF00266"/>
    </source>
</evidence>
<evidence type="ECO:0000256" key="7">
    <source>
        <dbReference type="PIRSR" id="PIRSR000524-1"/>
    </source>
</evidence>
<dbReference type="InterPro" id="IPR000192">
    <property type="entry name" value="Aminotrans_V_dom"/>
</dbReference>
<evidence type="ECO:0000256" key="1">
    <source>
        <dbReference type="ARBA" id="ARBA00001933"/>
    </source>
</evidence>
<dbReference type="PANTHER" id="PTHR21152">
    <property type="entry name" value="AMINOTRANSFERASE CLASS V"/>
    <property type="match status" value="1"/>
</dbReference>
<feature type="binding site" evidence="7">
    <location>
        <position position="337"/>
    </location>
    <ligand>
        <name>substrate</name>
    </ligand>
</feature>
<dbReference type="GO" id="GO:0004760">
    <property type="term" value="F:L-serine-pyruvate transaminase activity"/>
    <property type="evidence" value="ECO:0007669"/>
    <property type="project" value="TreeGrafter"/>
</dbReference>
<dbReference type="Gene3D" id="3.40.640.10">
    <property type="entry name" value="Type I PLP-dependent aspartate aminotransferase-like (Major domain)"/>
    <property type="match status" value="1"/>
</dbReference>
<keyword evidence="10" id="KW-0032">Aminotransferase</keyword>
<evidence type="ECO:0000256" key="8">
    <source>
        <dbReference type="PIRSR" id="PIRSR000524-50"/>
    </source>
</evidence>
<protein>
    <recommendedName>
        <fullName evidence="6">Tritium exchange subunit</fullName>
    </recommendedName>
</protein>
<dbReference type="FunFam" id="3.40.640.10:FF:000054">
    <property type="entry name" value="Serine--glyoxylate aminotransferase"/>
    <property type="match status" value="1"/>
</dbReference>
<gene>
    <name evidence="10" type="ORF">BKM31_31100</name>
</gene>
<dbReference type="AlphaFoldDB" id="A0A1V0A506"/>
<reference evidence="11" key="1">
    <citation type="journal article" date="2017" name="Med. Chem. Commun.">
        <title>Nonomuraea sp. ATCC 55076 harbours the largest actinomycete chromosome to date and the kistamicin biosynthetic gene cluster.</title>
        <authorList>
            <person name="Nazari B."/>
            <person name="Forneris C.C."/>
            <person name="Gibson M.I."/>
            <person name="Moon K."/>
            <person name="Schramma K.R."/>
            <person name="Seyedsayamdost M.R."/>
        </authorList>
    </citation>
    <scope>NUCLEOTIDE SEQUENCE [LARGE SCALE GENOMIC DNA]</scope>
    <source>
        <strain evidence="11">ATCC 55076</strain>
    </source>
</reference>
<evidence type="ECO:0000256" key="2">
    <source>
        <dbReference type="ARBA" id="ARBA00009236"/>
    </source>
</evidence>
<dbReference type="PANTHER" id="PTHR21152:SF40">
    <property type="entry name" value="ALANINE--GLYOXYLATE AMINOTRANSFERASE"/>
    <property type="match status" value="1"/>
</dbReference>
<comment type="subunit">
    <text evidence="3">Heterodimer of a large and a small subunit.</text>
</comment>
<sequence>MVLTVGRHFLQIPGPTNVPDRVLRAIAQPTIDHRGPAFARLAGELLERLKTVFKTAGPVVVYPSSGTGAWEAALVNTLSPGDKVVAFGTGHFSALWCGMAERLGLVVDVVPGDWRHGADPDALADRLTPDVAAVMVVHNETSTGVRSPVAGVRAALDRAGHPALLLVDTISSLGSMDYRHDEWGVDVTVGCSQKGLMLPPGMGFNAVSEKALAHRGRLPRSYWDWEPIIAANRQGFFPYTPPTNLLYGLREALLMLEEEGLDAVFARHDRHAEATRRAVRGWGLEVLCADERAHSSSLTAVLMPDGHDADAARRLMLERYDLSLGTGLGRLAGRVFRIGHLGHFNDLMLAGTLSGVEMGLAAAGVPIKEGGTRAALAYLEGAR</sequence>
<dbReference type="KEGG" id="noa:BKM31_31100"/>
<dbReference type="Pfam" id="PF00266">
    <property type="entry name" value="Aminotran_5"/>
    <property type="match status" value="1"/>
</dbReference>
<dbReference type="EMBL" id="CP017717">
    <property type="protein sequence ID" value="AQZ65305.1"/>
    <property type="molecule type" value="Genomic_DNA"/>
</dbReference>
<dbReference type="PIRSF" id="PIRSF000524">
    <property type="entry name" value="SPT"/>
    <property type="match status" value="1"/>
</dbReference>
<evidence type="ECO:0000313" key="10">
    <source>
        <dbReference type="EMBL" id="AQZ65305.1"/>
    </source>
</evidence>
<keyword evidence="4 8" id="KW-0663">Pyridoxal phosphate</keyword>
<dbReference type="InterPro" id="IPR024169">
    <property type="entry name" value="SP_NH2Trfase/AEP_transaminase"/>
</dbReference>
<dbReference type="SUPFAM" id="SSF53383">
    <property type="entry name" value="PLP-dependent transferases"/>
    <property type="match status" value="1"/>
</dbReference>
<comment type="function">
    <text evidence="5">Soluble hydrogenase catalyzes both production and consumption of hydrogen from suitable artificial electron donors or acceptors. This subunit catalyzes the tritium-exchange activity.</text>
</comment>
<name>A0A1V0A506_9ACTN</name>
<dbReference type="RefSeq" id="WP_080041557.1">
    <property type="nucleotide sequence ID" value="NZ_CP017717.1"/>
</dbReference>
<dbReference type="InterPro" id="IPR015421">
    <property type="entry name" value="PyrdxlP-dep_Trfase_major"/>
</dbReference>
<evidence type="ECO:0000256" key="4">
    <source>
        <dbReference type="ARBA" id="ARBA00022898"/>
    </source>
</evidence>
<proteinExistence type="inferred from homology"/>
<evidence type="ECO:0000256" key="5">
    <source>
        <dbReference type="ARBA" id="ARBA00054899"/>
    </source>
</evidence>
<dbReference type="GO" id="GO:0019265">
    <property type="term" value="P:glycine biosynthetic process, by transamination of glyoxylate"/>
    <property type="evidence" value="ECO:0007669"/>
    <property type="project" value="TreeGrafter"/>
</dbReference>
<feature type="domain" description="Aminotransferase class V" evidence="9">
    <location>
        <begin position="11"/>
        <end position="315"/>
    </location>
</feature>
<dbReference type="GO" id="GO:0008453">
    <property type="term" value="F:alanine-glyoxylate transaminase activity"/>
    <property type="evidence" value="ECO:0007669"/>
    <property type="project" value="TreeGrafter"/>
</dbReference>
<dbReference type="OrthoDB" id="9766472at2"/>
<evidence type="ECO:0000256" key="3">
    <source>
        <dbReference type="ARBA" id="ARBA00011771"/>
    </source>
</evidence>